<reference evidence="2" key="1">
    <citation type="journal article" date="2020" name="mSystems">
        <title>Genome- and Community-Level Interaction Insights into Carbon Utilization and Element Cycling Functions of Hydrothermarchaeota in Hydrothermal Sediment.</title>
        <authorList>
            <person name="Zhou Z."/>
            <person name="Liu Y."/>
            <person name="Xu W."/>
            <person name="Pan J."/>
            <person name="Luo Z.H."/>
            <person name="Li M."/>
        </authorList>
    </citation>
    <scope>NUCLEOTIDE SEQUENCE [LARGE SCALE GENOMIC DNA]</scope>
    <source>
        <strain evidence="2">SpSt-374</strain>
    </source>
</reference>
<evidence type="ECO:0000313" key="2">
    <source>
        <dbReference type="EMBL" id="HGG03769.1"/>
    </source>
</evidence>
<feature type="chain" id="PRO_5028320670" evidence="1">
    <location>
        <begin position="22"/>
        <end position="175"/>
    </location>
</feature>
<feature type="signal peptide" evidence="1">
    <location>
        <begin position="1"/>
        <end position="21"/>
    </location>
</feature>
<name>A0A7C3ZZV2_9CYAN</name>
<protein>
    <submittedName>
        <fullName evidence="2">Uncharacterized protein</fullName>
    </submittedName>
</protein>
<gene>
    <name evidence="2" type="ORF">ENR15_24820</name>
</gene>
<dbReference type="EMBL" id="DSPX01000257">
    <property type="protein sequence ID" value="HGG03769.1"/>
    <property type="molecule type" value="Genomic_DNA"/>
</dbReference>
<proteinExistence type="predicted"/>
<comment type="caution">
    <text evidence="2">The sequence shown here is derived from an EMBL/GenBank/DDBJ whole genome shotgun (WGS) entry which is preliminary data.</text>
</comment>
<keyword evidence="1" id="KW-0732">Signal</keyword>
<accession>A0A7C3ZZV2</accession>
<sequence length="175" mass="19989">MSIKKNLKFLLIGLSSSLATALISISPSVDAQTIRHVKGECSLGNTIGGWSGICEIKTWWDGEHLVVELQQDFTLTNPRYQSETRGRKYTETRTMRLHEYERCQESGWGWEFQRNGCLEDVYRPSTSEWTTGGCRIQMTSYPPSYPRSGQPLFSIFCGNAYHFSYQGELPMPSRN</sequence>
<evidence type="ECO:0000256" key="1">
    <source>
        <dbReference type="SAM" id="SignalP"/>
    </source>
</evidence>
<dbReference type="AlphaFoldDB" id="A0A7C3ZZV2"/>
<organism evidence="2">
    <name type="scientific">Planktothricoides sp. SpSt-374</name>
    <dbReference type="NCBI Taxonomy" id="2282167"/>
    <lineage>
        <taxon>Bacteria</taxon>
        <taxon>Bacillati</taxon>
        <taxon>Cyanobacteriota</taxon>
        <taxon>Cyanophyceae</taxon>
        <taxon>Oscillatoriophycideae</taxon>
        <taxon>Oscillatoriales</taxon>
        <taxon>Oscillatoriaceae</taxon>
        <taxon>Planktothricoides</taxon>
    </lineage>
</organism>